<keyword evidence="1" id="KW-1133">Transmembrane helix</keyword>
<accession>A0AAJ5VWZ7</accession>
<organism evidence="2 3">
    <name type="scientific">Candidatus Devosia phytovorans</name>
    <dbReference type="NCBI Taxonomy" id="3121372"/>
    <lineage>
        <taxon>Bacteria</taxon>
        <taxon>Pseudomonadati</taxon>
        <taxon>Pseudomonadota</taxon>
        <taxon>Alphaproteobacteria</taxon>
        <taxon>Hyphomicrobiales</taxon>
        <taxon>Devosiaceae</taxon>
        <taxon>Devosia</taxon>
    </lineage>
</organism>
<protein>
    <submittedName>
        <fullName evidence="2">Uncharacterized protein</fullName>
    </submittedName>
</protein>
<feature type="transmembrane region" description="Helical" evidence="1">
    <location>
        <begin position="21"/>
        <end position="40"/>
    </location>
</feature>
<reference evidence="2" key="1">
    <citation type="submission" date="2023-03" db="EMBL/GenBank/DDBJ databases">
        <title>Andean soil-derived lignocellulolytic bacterial consortium as a source of novel taxa and putative plastic-active enzymes.</title>
        <authorList>
            <person name="Diaz-Garcia L."/>
            <person name="Chuvochina M."/>
            <person name="Feuerriegel G."/>
            <person name="Bunk B."/>
            <person name="Sproer C."/>
            <person name="Streit W.R."/>
            <person name="Rodriguez L.M."/>
            <person name="Overmann J."/>
            <person name="Jimenez D.J."/>
        </authorList>
    </citation>
    <scope>NUCLEOTIDE SEQUENCE</scope>
    <source>
        <strain evidence="2">MAG 4196</strain>
    </source>
</reference>
<sequence length="54" mass="5963">MKPLYRDARGHRPGAYDFSPPGLWLMAAAIGSWLIVWSAWEFMQAAARAASGLI</sequence>
<evidence type="ECO:0000313" key="3">
    <source>
        <dbReference type="Proteomes" id="UP001217476"/>
    </source>
</evidence>
<name>A0AAJ5VWZ7_9HYPH</name>
<dbReference type="Proteomes" id="UP001217476">
    <property type="component" value="Chromosome"/>
</dbReference>
<keyword evidence="1" id="KW-0472">Membrane</keyword>
<keyword evidence="1" id="KW-0812">Transmembrane</keyword>
<evidence type="ECO:0000256" key="1">
    <source>
        <dbReference type="SAM" id="Phobius"/>
    </source>
</evidence>
<proteinExistence type="predicted"/>
<gene>
    <name evidence="2" type="ORF">P0Y65_05655</name>
</gene>
<evidence type="ECO:0000313" key="2">
    <source>
        <dbReference type="EMBL" id="WEK05740.1"/>
    </source>
</evidence>
<dbReference type="AlphaFoldDB" id="A0AAJ5VWZ7"/>
<dbReference type="EMBL" id="CP119312">
    <property type="protein sequence ID" value="WEK05740.1"/>
    <property type="molecule type" value="Genomic_DNA"/>
</dbReference>